<reference evidence="3" key="3">
    <citation type="submission" date="2018-08" db="UniProtKB">
        <authorList>
            <consortium name="EnsemblPlants"/>
        </authorList>
    </citation>
    <scope>IDENTIFICATION</scope>
    <source>
        <strain evidence="3">cv. Bd21</strain>
    </source>
</reference>
<dbReference type="FunCoup" id="I1IL34">
    <property type="interactions" value="151"/>
</dbReference>
<dbReference type="PANTHER" id="PTHR33377:SF106">
    <property type="entry name" value="OS11G0474500 PROTEIN"/>
    <property type="match status" value="1"/>
</dbReference>
<dbReference type="InterPro" id="IPR002182">
    <property type="entry name" value="NB-ARC"/>
</dbReference>
<dbReference type="GeneID" id="100823397"/>
<dbReference type="Pfam" id="PF00931">
    <property type="entry name" value="NB-ARC"/>
    <property type="match status" value="1"/>
</dbReference>
<dbReference type="EnsemblPlants" id="KQJ88203">
    <property type="protein sequence ID" value="KQJ88203"/>
    <property type="gene ID" value="BRADI_4g16340v3"/>
</dbReference>
<dbReference type="OrthoDB" id="649868at2759"/>
<evidence type="ECO:0000313" key="3">
    <source>
        <dbReference type="EnsemblPlants" id="KQJ88203"/>
    </source>
</evidence>
<evidence type="ECO:0000259" key="1">
    <source>
        <dbReference type="Pfam" id="PF00931"/>
    </source>
</evidence>
<dbReference type="HOGENOM" id="CLU_001090_4_0_1"/>
<dbReference type="PANTHER" id="PTHR33377">
    <property type="entry name" value="OS10G0134700 PROTEIN-RELATED"/>
    <property type="match status" value="1"/>
</dbReference>
<dbReference type="KEGG" id="bdi:100823397"/>
<reference evidence="2 3" key="1">
    <citation type="journal article" date="2010" name="Nature">
        <title>Genome sequencing and analysis of the model grass Brachypodium distachyon.</title>
        <authorList>
            <consortium name="International Brachypodium Initiative"/>
        </authorList>
    </citation>
    <scope>NUCLEOTIDE SEQUENCE [LARGE SCALE GENOMIC DNA]</scope>
    <source>
        <strain evidence="2 3">Bd21</strain>
    </source>
</reference>
<dbReference type="RefSeq" id="XP_003575960.1">
    <property type="nucleotide sequence ID" value="XM_003575912.4"/>
</dbReference>
<dbReference type="Gramene" id="KQJ88203">
    <property type="protein sequence ID" value="KQJ88203"/>
    <property type="gene ID" value="BRADI_4g16340v3"/>
</dbReference>
<dbReference type="AlphaFoldDB" id="I1IL34"/>
<protein>
    <recommendedName>
        <fullName evidence="1">NB-ARC domain-containing protein</fullName>
    </recommendedName>
</protein>
<sequence>MKVLEDLVAPAVMSDLVSRLISFLIERYGKRRTSSCSWVEPASRLELLALKIHAVVDEAEQRHMGNKRSLLLWLQKLMDGMYRAYFAVDSARHRQDDDDGLLVRPRPMKRRRTVSAGAGDDDDGRGRVVVQLSLVLASLESATADLKDFVQLLACCPTIPRATNFRSDGNKCMFGRLVERERIIGFLTRPDAGLGILPVVGGPEVGKGTIVKHVCDDPRVRRHFDVILYSYGSLLAASSRCIHDDVLGAFRSGGHLLHEAPVSGSGRRRHLLVIKNTYQVDIDEEAWVAVCASLGTANGSRIIVVSENDRVAELGTVEPLRVKPLRREEYWYFFRSLALGPVPEDEEHYPPGLAVLGRQIAAALHGSFFGAKVLGGLLRSNLDERFWRSMLGVVRRFQAAMLLRGGVERQHFSKLGIARMVIKVLPTPLKLKCASQSCGPSDEFFPPAVDVQHLLRAGRVVPAGGESETAEMRVVLWESACPPNYRYTVVCETVRMSA</sequence>
<dbReference type="GO" id="GO:0043531">
    <property type="term" value="F:ADP binding"/>
    <property type="evidence" value="ECO:0007669"/>
    <property type="project" value="InterPro"/>
</dbReference>
<dbReference type="Gene3D" id="3.40.50.300">
    <property type="entry name" value="P-loop containing nucleotide triphosphate hydrolases"/>
    <property type="match status" value="1"/>
</dbReference>
<dbReference type="EMBL" id="CM000883">
    <property type="protein sequence ID" value="KQJ88203.1"/>
    <property type="molecule type" value="Genomic_DNA"/>
</dbReference>
<name>I1IL34_BRADI</name>
<feature type="domain" description="NB-ARC" evidence="1">
    <location>
        <begin position="181"/>
        <end position="337"/>
    </location>
</feature>
<evidence type="ECO:0000313" key="2">
    <source>
        <dbReference type="EMBL" id="KQJ88203.1"/>
    </source>
</evidence>
<gene>
    <name evidence="3" type="primary">LOC100823397</name>
    <name evidence="2" type="ORF">BRADI_4g16340v3</name>
</gene>
<proteinExistence type="predicted"/>
<dbReference type="SUPFAM" id="SSF52540">
    <property type="entry name" value="P-loop containing nucleoside triphosphate hydrolases"/>
    <property type="match status" value="1"/>
</dbReference>
<accession>I1IL34</accession>
<dbReference type="Proteomes" id="UP000008810">
    <property type="component" value="Chromosome 4"/>
</dbReference>
<dbReference type="OMA" id="LWESACP"/>
<dbReference type="eggNOG" id="KOG4658">
    <property type="taxonomic scope" value="Eukaryota"/>
</dbReference>
<keyword evidence="4" id="KW-1185">Reference proteome</keyword>
<reference evidence="2" key="2">
    <citation type="submission" date="2017-06" db="EMBL/GenBank/DDBJ databases">
        <title>WGS assembly of Brachypodium distachyon.</title>
        <authorList>
            <consortium name="The International Brachypodium Initiative"/>
            <person name="Lucas S."/>
            <person name="Harmon-Smith M."/>
            <person name="Lail K."/>
            <person name="Tice H."/>
            <person name="Grimwood J."/>
            <person name="Bruce D."/>
            <person name="Barry K."/>
            <person name="Shu S."/>
            <person name="Lindquist E."/>
            <person name="Wang M."/>
            <person name="Pitluck S."/>
            <person name="Vogel J.P."/>
            <person name="Garvin D.F."/>
            <person name="Mockler T.C."/>
            <person name="Schmutz J."/>
            <person name="Rokhsar D."/>
            <person name="Bevan M.W."/>
        </authorList>
    </citation>
    <scope>NUCLEOTIDE SEQUENCE</scope>
    <source>
        <strain evidence="2">Bd21</strain>
    </source>
</reference>
<organism evidence="2">
    <name type="scientific">Brachypodium distachyon</name>
    <name type="common">Purple false brome</name>
    <name type="synonym">Trachynia distachya</name>
    <dbReference type="NCBI Taxonomy" id="15368"/>
    <lineage>
        <taxon>Eukaryota</taxon>
        <taxon>Viridiplantae</taxon>
        <taxon>Streptophyta</taxon>
        <taxon>Embryophyta</taxon>
        <taxon>Tracheophyta</taxon>
        <taxon>Spermatophyta</taxon>
        <taxon>Magnoliopsida</taxon>
        <taxon>Liliopsida</taxon>
        <taxon>Poales</taxon>
        <taxon>Poaceae</taxon>
        <taxon>BOP clade</taxon>
        <taxon>Pooideae</taxon>
        <taxon>Stipodae</taxon>
        <taxon>Brachypodieae</taxon>
        <taxon>Brachypodium</taxon>
    </lineage>
</organism>
<dbReference type="InterPro" id="IPR027417">
    <property type="entry name" value="P-loop_NTPase"/>
</dbReference>
<evidence type="ECO:0000313" key="4">
    <source>
        <dbReference type="Proteomes" id="UP000008810"/>
    </source>
</evidence>